<dbReference type="GO" id="GO:0005634">
    <property type="term" value="C:nucleus"/>
    <property type="evidence" value="ECO:0007669"/>
    <property type="project" value="UniProtKB-SubCell"/>
</dbReference>
<dbReference type="InterPro" id="IPR009071">
    <property type="entry name" value="HMG_box_dom"/>
</dbReference>
<comment type="subcellular location">
    <subcellularLocation>
        <location evidence="1">Nucleus</location>
    </subcellularLocation>
</comment>
<evidence type="ECO:0000259" key="6">
    <source>
        <dbReference type="PROSITE" id="PS50090"/>
    </source>
</evidence>
<dbReference type="EMBL" id="LR791614">
    <property type="protein sequence ID" value="CAB3267476.1"/>
    <property type="molecule type" value="mRNA"/>
</dbReference>
<proteinExistence type="evidence at transcript level"/>
<evidence type="ECO:0000313" key="8">
    <source>
        <dbReference type="EMBL" id="CAB3267476.1"/>
    </source>
</evidence>
<dbReference type="PROSITE" id="PS50090">
    <property type="entry name" value="MYB_LIKE"/>
    <property type="match status" value="1"/>
</dbReference>
<feature type="domain" description="HMG box" evidence="7">
    <location>
        <begin position="636"/>
        <end position="700"/>
    </location>
</feature>
<dbReference type="SUPFAM" id="SSF47095">
    <property type="entry name" value="HMG-box"/>
    <property type="match status" value="5"/>
</dbReference>
<feature type="domain" description="HMG box" evidence="7">
    <location>
        <begin position="452"/>
        <end position="520"/>
    </location>
</feature>
<reference evidence="8" key="1">
    <citation type="submission" date="2020-04" db="EMBL/GenBank/DDBJ databases">
        <authorList>
            <person name="Neveu A P."/>
        </authorList>
    </citation>
    <scope>NUCLEOTIDE SEQUENCE</scope>
    <source>
        <tissue evidence="8">Whole embryo</tissue>
    </source>
</reference>
<dbReference type="Gene3D" id="1.10.30.10">
    <property type="entry name" value="High mobility group box domain"/>
    <property type="match status" value="6"/>
</dbReference>
<evidence type="ECO:0000256" key="1">
    <source>
        <dbReference type="ARBA" id="ARBA00004123"/>
    </source>
</evidence>
<feature type="DNA-binding region" description="HMG box" evidence="4">
    <location>
        <begin position="452"/>
        <end position="520"/>
    </location>
</feature>
<feature type="region of interest" description="Disordered" evidence="5">
    <location>
        <begin position="370"/>
        <end position="453"/>
    </location>
</feature>
<name>A0A6F9DWX5_9ASCI</name>
<evidence type="ECO:0000259" key="7">
    <source>
        <dbReference type="PROSITE" id="PS50118"/>
    </source>
</evidence>
<dbReference type="PANTHER" id="PTHR46318">
    <property type="entry name" value="UPSTREAM BINDING TRANSCRIPTION FACTOR"/>
    <property type="match status" value="1"/>
</dbReference>
<evidence type="ECO:0000256" key="3">
    <source>
        <dbReference type="ARBA" id="ARBA00023242"/>
    </source>
</evidence>
<dbReference type="CDD" id="cd21998">
    <property type="entry name" value="HMG-box_UBF1_rpt1-like"/>
    <property type="match status" value="1"/>
</dbReference>
<feature type="domain" description="HMG box" evidence="7">
    <location>
        <begin position="291"/>
        <end position="355"/>
    </location>
</feature>
<gene>
    <name evidence="8" type="primary">Ubtf</name>
</gene>
<dbReference type="AlphaFoldDB" id="A0A6F9DWX5"/>
<dbReference type="PANTHER" id="PTHR46318:SF3">
    <property type="entry name" value="UPSTREAM BINDING TRANSCRIPTION FACTOR"/>
    <property type="match status" value="1"/>
</dbReference>
<feature type="compositionally biased region" description="Acidic residues" evidence="5">
    <location>
        <begin position="392"/>
        <end position="438"/>
    </location>
</feature>
<dbReference type="GO" id="GO:0003677">
    <property type="term" value="F:DNA binding"/>
    <property type="evidence" value="ECO:0007669"/>
    <property type="project" value="UniProtKB-UniRule"/>
</dbReference>
<evidence type="ECO:0000256" key="5">
    <source>
        <dbReference type="SAM" id="MobiDB-lite"/>
    </source>
</evidence>
<feature type="compositionally biased region" description="Acidic residues" evidence="5">
    <location>
        <begin position="743"/>
        <end position="794"/>
    </location>
</feature>
<evidence type="ECO:0000256" key="4">
    <source>
        <dbReference type="PROSITE-ProRule" id="PRU00267"/>
    </source>
</evidence>
<dbReference type="InterPro" id="IPR036910">
    <property type="entry name" value="HMG_box_dom_sf"/>
</dbReference>
<keyword evidence="2 4" id="KW-0238">DNA-binding</keyword>
<dbReference type="InterPro" id="IPR051762">
    <property type="entry name" value="UBF1"/>
</dbReference>
<dbReference type="SMART" id="SM00398">
    <property type="entry name" value="HMG"/>
    <property type="match status" value="5"/>
</dbReference>
<feature type="domain" description="HMG box" evidence="7">
    <location>
        <begin position="193"/>
        <end position="261"/>
    </location>
</feature>
<organism evidence="8">
    <name type="scientific">Phallusia mammillata</name>
    <dbReference type="NCBI Taxonomy" id="59560"/>
    <lineage>
        <taxon>Eukaryota</taxon>
        <taxon>Metazoa</taxon>
        <taxon>Chordata</taxon>
        <taxon>Tunicata</taxon>
        <taxon>Ascidiacea</taxon>
        <taxon>Phlebobranchia</taxon>
        <taxon>Ascidiidae</taxon>
        <taxon>Phallusia</taxon>
    </lineage>
</organism>
<dbReference type="InterPro" id="IPR001005">
    <property type="entry name" value="SANT/Myb"/>
</dbReference>
<feature type="DNA-binding region" description="HMG box" evidence="4">
    <location>
        <begin position="111"/>
        <end position="179"/>
    </location>
</feature>
<feature type="DNA-binding region" description="HMG box" evidence="4">
    <location>
        <begin position="193"/>
        <end position="261"/>
    </location>
</feature>
<protein>
    <submittedName>
        <fullName evidence="8">Nucleolar transcription factor 1</fullName>
    </submittedName>
</protein>
<feature type="domain" description="HMG box" evidence="7">
    <location>
        <begin position="111"/>
        <end position="179"/>
    </location>
</feature>
<feature type="DNA-binding region" description="HMG box" evidence="4">
    <location>
        <begin position="291"/>
        <end position="355"/>
    </location>
</feature>
<dbReference type="PROSITE" id="PS50118">
    <property type="entry name" value="HMG_BOX_2"/>
    <property type="match status" value="5"/>
</dbReference>
<feature type="domain" description="Myb-like" evidence="6">
    <location>
        <begin position="14"/>
        <end position="76"/>
    </location>
</feature>
<sequence>MGSKTEDLKLQKAKIKIESKTWTKDETNTLLNRMMANLSKSDTQKYTRMLDKLKWDKVAFDAYTAGECKDKWNTISREVRKYRTLTELLNDAKEYLRDPYKGQIKKHPDYPKRPLTPYFRFFMEKRDAFASKHKEMTNLEVTAELSKKYRALPAKKKERYVTEWKSATAEYQIAMKKFKDEHPDYFAARPNKPTEPRTPGVIFRDEYYEEYAKKHPNASKKECYEALRKKYKSLTDEKRQQYIEKALKEQHEHKIALDKFLLSNPDVHKKEKVILNKYERKLNDKKMGKPEKPPSNGYNLFCTEMMPQLKSMLSQKRIVECGKLWNQKTPAEKQEFHDRYIKMKLDYEENVDKYNQKLTPEECDKKLFVAKTKKQKQIQSPSIKMEIKEEPCSDDESDSDDVPLEEDSSDAAESEEEEEDEVEYNEEESGEEQEEANEQTDLPSSANAPARPTTPISALFLYQKANRKKIESQYPTMSPDELTRLLARRYNELPEHKRHKYLQKEKEQRAIYNEKMQEFLKKGNAHNGIEPPPIQLQAVTGEQLYHEKYTAAYCKKFKNDKKQVEAALRVAWSKLSKARKEPFIKNAHELNEKNIAAYNEAIQKQNAAKVETKRKPILPPDISVSQKKIKIEGAPKKPPVNGYQLFSATHINKLSHLSQSEKFKEIGRLWKNLDDSKKATFNAESKKLTDKYKNEIEIWLKKLPKEAAEQFLAQQAKKRTKKGSVNPTAAKKLKLEAPPANQEESDDSSDDTDDSDSSSSDESDDGEGDSSSDSSDSDSDEDSSDSDSDDDDDSSSSQSE</sequence>
<keyword evidence="3 4" id="KW-0539">Nucleus</keyword>
<accession>A0A6F9DWX5</accession>
<dbReference type="CDD" id="cd22001">
    <property type="entry name" value="HMG-box_UBF1_rpt4"/>
    <property type="match status" value="1"/>
</dbReference>
<dbReference type="Pfam" id="PF00505">
    <property type="entry name" value="HMG_box"/>
    <property type="match status" value="4"/>
</dbReference>
<evidence type="ECO:0000256" key="2">
    <source>
        <dbReference type="ARBA" id="ARBA00023125"/>
    </source>
</evidence>
<feature type="region of interest" description="Disordered" evidence="5">
    <location>
        <begin position="714"/>
        <end position="800"/>
    </location>
</feature>
<feature type="DNA-binding region" description="HMG box" evidence="4">
    <location>
        <begin position="636"/>
        <end position="700"/>
    </location>
</feature>